<dbReference type="RefSeq" id="WP_014682830.1">
    <property type="nucleotide sequence ID" value="NC_017771.1"/>
</dbReference>
<proteinExistence type="predicted"/>
<dbReference type="Proteomes" id="UP000007575">
    <property type="component" value="Plasmid P3"/>
</dbReference>
<accession>H8H323</accession>
<dbReference type="KEGG" id="dgo:DGo_PC0128"/>
<dbReference type="PATRIC" id="fig|745776.4.peg.3894"/>
<reference evidence="2 3" key="1">
    <citation type="journal article" date="2012" name="PLoS ONE">
        <title>Genome sequence and transcriptome analysis of the radioresistant bacterium Deinococcus gobiensis: insights into the extreme environmental adaptations.</title>
        <authorList>
            <person name="Yuan M."/>
            <person name="Chen M."/>
            <person name="Zhang W."/>
            <person name="Lu W."/>
            <person name="Wang J."/>
            <person name="Yang M."/>
            <person name="Zhao P."/>
            <person name="Tang R."/>
            <person name="Li X."/>
            <person name="Hao Y."/>
            <person name="Zhou Z."/>
            <person name="Zhan Y."/>
            <person name="Yu H."/>
            <person name="Teng C."/>
            <person name="Yan Y."/>
            <person name="Ping S."/>
            <person name="Wang Y."/>
            <person name="Lin M."/>
        </authorList>
    </citation>
    <scope>NUCLEOTIDE SEQUENCE [LARGE SCALE GENOMIC DNA]</scope>
    <source>
        <strain evidence="3">DSM 21396 / JCM 16679 / CGMCC 1.7299 / I-0</strain>
        <plasmid evidence="2">P3</plasmid>
    </source>
</reference>
<gene>
    <name evidence="2" type="ordered locus">DGo_PC0128</name>
</gene>
<dbReference type="EMBL" id="CP002194">
    <property type="protein sequence ID" value="AFD27920.1"/>
    <property type="molecule type" value="Genomic_DNA"/>
</dbReference>
<evidence type="ECO:0000313" key="2">
    <source>
        <dbReference type="EMBL" id="AFD27920.1"/>
    </source>
</evidence>
<protein>
    <submittedName>
        <fullName evidence="2">Uncharacterized protein</fullName>
    </submittedName>
</protein>
<keyword evidence="2" id="KW-0614">Plasmid</keyword>
<dbReference type="HOGENOM" id="CLU_2842516_0_0_0"/>
<dbReference type="AlphaFoldDB" id="H8H323"/>
<keyword evidence="3" id="KW-1185">Reference proteome</keyword>
<feature type="compositionally biased region" description="Polar residues" evidence="1">
    <location>
        <begin position="40"/>
        <end position="53"/>
    </location>
</feature>
<evidence type="ECO:0000313" key="3">
    <source>
        <dbReference type="Proteomes" id="UP000007575"/>
    </source>
</evidence>
<name>H8H323_DEIGI</name>
<dbReference type="OrthoDB" id="9851850at2"/>
<evidence type="ECO:0000256" key="1">
    <source>
        <dbReference type="SAM" id="MobiDB-lite"/>
    </source>
</evidence>
<sequence>MSPFDFKAYVQQGTFDQKARQGVRQATIHAEQHGLPVDGYTNTGHAHPTQQAVSPEHPAKPQKSA</sequence>
<organism evidence="2 3">
    <name type="scientific">Deinococcus gobiensis (strain DSM 21396 / JCM 16679 / CGMCC 1.7299 / I-0)</name>
    <dbReference type="NCBI Taxonomy" id="745776"/>
    <lineage>
        <taxon>Bacteria</taxon>
        <taxon>Thermotogati</taxon>
        <taxon>Deinococcota</taxon>
        <taxon>Deinococci</taxon>
        <taxon>Deinococcales</taxon>
        <taxon>Deinococcaceae</taxon>
        <taxon>Deinococcus</taxon>
    </lineage>
</organism>
<geneLocation type="plasmid" evidence="2 3">
    <name>P3</name>
</geneLocation>
<feature type="region of interest" description="Disordered" evidence="1">
    <location>
        <begin position="16"/>
        <end position="65"/>
    </location>
</feature>